<evidence type="ECO:0000256" key="4">
    <source>
        <dbReference type="ARBA" id="ARBA00022692"/>
    </source>
</evidence>
<feature type="transmembrane region" description="Helical" evidence="7">
    <location>
        <begin position="45"/>
        <end position="67"/>
    </location>
</feature>
<gene>
    <name evidence="8" type="primary">lgt_2</name>
    <name evidence="8" type="ORF">SIID45300_02884</name>
</gene>
<dbReference type="Proteomes" id="UP001628193">
    <property type="component" value="Unassembled WGS sequence"/>
</dbReference>
<keyword evidence="9" id="KW-1185">Reference proteome</keyword>
<keyword evidence="3 8" id="KW-0808">Transferase</keyword>
<proteinExistence type="inferred from homology"/>
<organism evidence="8 9">
    <name type="scientific">Candidatus Magnetaquiglobus chichijimensis</name>
    <dbReference type="NCBI Taxonomy" id="3141448"/>
    <lineage>
        <taxon>Bacteria</taxon>
        <taxon>Pseudomonadati</taxon>
        <taxon>Pseudomonadota</taxon>
        <taxon>Magnetococcia</taxon>
        <taxon>Magnetococcales</taxon>
        <taxon>Candidatus Magnetaquicoccaceae</taxon>
        <taxon>Candidatus Magnetaquiglobus</taxon>
    </lineage>
</organism>
<keyword evidence="4 7" id="KW-0812">Transmembrane</keyword>
<dbReference type="RefSeq" id="WP_420906254.1">
    <property type="nucleotide sequence ID" value="NZ_BAAFGK010000005.1"/>
</dbReference>
<dbReference type="InterPro" id="IPR001640">
    <property type="entry name" value="Lgt"/>
</dbReference>
<keyword evidence="5 7" id="KW-1133">Transmembrane helix</keyword>
<feature type="transmembrane region" description="Helical" evidence="7">
    <location>
        <begin position="87"/>
        <end position="107"/>
    </location>
</feature>
<reference evidence="8 9" key="1">
    <citation type="submission" date="2024-05" db="EMBL/GenBank/DDBJ databases">
        <authorList>
            <consortium name="Candidatus Magnetaquicoccaceae bacterium FCR-1 genome sequencing consortium"/>
            <person name="Shimoshige H."/>
            <person name="Shimamura S."/>
            <person name="Taoka A."/>
            <person name="Kobayashi H."/>
            <person name="Maekawa T."/>
        </authorList>
    </citation>
    <scope>NUCLEOTIDE SEQUENCE [LARGE SCALE GENOMIC DNA]</scope>
    <source>
        <strain evidence="8 9">FCR-1</strain>
    </source>
</reference>
<dbReference type="EC" id="2.5.1.145" evidence="8"/>
<feature type="transmembrane region" description="Helical" evidence="7">
    <location>
        <begin position="15"/>
        <end position="33"/>
    </location>
</feature>
<keyword evidence="6 7" id="KW-0472">Membrane</keyword>
<evidence type="ECO:0000313" key="9">
    <source>
        <dbReference type="Proteomes" id="UP001628193"/>
    </source>
</evidence>
<evidence type="ECO:0000313" key="8">
    <source>
        <dbReference type="EMBL" id="GAB0058533.1"/>
    </source>
</evidence>
<protein>
    <submittedName>
        <fullName evidence="8">Phosphatidylglycerol--prolipoprotein diacylglyceryl transferase</fullName>
        <ecNumber evidence="8">2.5.1.145</ecNumber>
    </submittedName>
</protein>
<evidence type="ECO:0000256" key="7">
    <source>
        <dbReference type="SAM" id="Phobius"/>
    </source>
</evidence>
<evidence type="ECO:0000256" key="5">
    <source>
        <dbReference type="ARBA" id="ARBA00022989"/>
    </source>
</evidence>
<dbReference type="EMBL" id="BAAFGK010000005">
    <property type="protein sequence ID" value="GAB0058533.1"/>
    <property type="molecule type" value="Genomic_DNA"/>
</dbReference>
<evidence type="ECO:0000256" key="6">
    <source>
        <dbReference type="ARBA" id="ARBA00023136"/>
    </source>
</evidence>
<evidence type="ECO:0000256" key="3">
    <source>
        <dbReference type="ARBA" id="ARBA00022679"/>
    </source>
</evidence>
<dbReference type="PANTHER" id="PTHR30589">
    <property type="entry name" value="PROLIPOPROTEIN DIACYLGLYCERYL TRANSFERASE"/>
    <property type="match status" value="1"/>
</dbReference>
<keyword evidence="2" id="KW-1003">Cell membrane</keyword>
<evidence type="ECO:0000256" key="2">
    <source>
        <dbReference type="ARBA" id="ARBA00022475"/>
    </source>
</evidence>
<dbReference type="GO" id="GO:0008961">
    <property type="term" value="F:phosphatidylglycerol-prolipoprotein diacylglyceryl transferase activity"/>
    <property type="evidence" value="ECO:0007669"/>
    <property type="project" value="UniProtKB-EC"/>
</dbReference>
<feature type="transmembrane region" description="Helical" evidence="7">
    <location>
        <begin position="196"/>
        <end position="215"/>
    </location>
</feature>
<dbReference type="Pfam" id="PF01790">
    <property type="entry name" value="LGT"/>
    <property type="match status" value="1"/>
</dbReference>
<evidence type="ECO:0000256" key="1">
    <source>
        <dbReference type="ARBA" id="ARBA00007150"/>
    </source>
</evidence>
<accession>A0ABQ0CCB2</accession>
<reference evidence="8 9" key="2">
    <citation type="submission" date="2024-09" db="EMBL/GenBank/DDBJ databases">
        <title>Draft genome sequence of Candidatus Magnetaquicoccaceae bacterium FCR-1.</title>
        <authorList>
            <person name="Shimoshige H."/>
            <person name="Shimamura S."/>
            <person name="Taoka A."/>
            <person name="Kobayashi H."/>
            <person name="Maekawa T."/>
        </authorList>
    </citation>
    <scope>NUCLEOTIDE SEQUENCE [LARGE SCALE GENOMIC DNA]</scope>
    <source>
        <strain evidence="8 9">FCR-1</strain>
    </source>
</reference>
<comment type="similarity">
    <text evidence="1">Belongs to the Lgt family.</text>
</comment>
<feature type="transmembrane region" description="Helical" evidence="7">
    <location>
        <begin position="235"/>
        <end position="254"/>
    </location>
</feature>
<dbReference type="PANTHER" id="PTHR30589:SF0">
    <property type="entry name" value="PHOSPHATIDYLGLYCEROL--PROLIPOPROTEIN DIACYLGLYCERYL TRANSFERASE"/>
    <property type="match status" value="1"/>
</dbReference>
<sequence>MHPILAHFGEITVHTYGFVMMAALFFIYFLARAHRDETLLEPSHLGDISFLVVFSIWFGGGLILLLLSGEYSLANLRAHLNPARLESLSTVAVTTAFFLLLAGYCHWKKLPFWRVMDFLIPYFVLGYGLQRTFGCFSAGCCHGTPTTLPWGVTFGETFGIGPPAGIPVHPTQLYMGLAALASSRWLLTIQPRSKEMPGALTGLGTVALFGVYFMVSFWRGDLKGERLAAGLTSNQWFALLLILLGAMLWSVAVWRDRRQKRGRD</sequence>
<name>A0ABQ0CCB2_9PROT</name>
<comment type="caution">
    <text evidence="8">The sequence shown here is derived from an EMBL/GenBank/DDBJ whole genome shotgun (WGS) entry which is preliminary data.</text>
</comment>